<keyword evidence="3 4" id="KW-0456">Lyase</keyword>
<dbReference type="PANTHER" id="PTHR38683:SF1">
    <property type="entry name" value="CHORISMATE PYRUVATE-LYASE"/>
    <property type="match status" value="1"/>
</dbReference>
<evidence type="ECO:0000313" key="4">
    <source>
        <dbReference type="EMBL" id="RZO17948.1"/>
    </source>
</evidence>
<evidence type="ECO:0000256" key="1">
    <source>
        <dbReference type="ARBA" id="ARBA00022490"/>
    </source>
</evidence>
<dbReference type="Pfam" id="PF04345">
    <property type="entry name" value="Chor_lyase"/>
    <property type="match status" value="1"/>
</dbReference>
<dbReference type="Proteomes" id="UP000318359">
    <property type="component" value="Unassembled WGS sequence"/>
</dbReference>
<reference evidence="4 5" key="1">
    <citation type="submission" date="2019-02" db="EMBL/GenBank/DDBJ databases">
        <title>Prokaryotic population dynamics and viral predation in marine succession experiment using metagenomics: the confinement effect.</title>
        <authorList>
            <person name="Haro-Moreno J.M."/>
            <person name="Rodriguez-Valera F."/>
            <person name="Lopez-Perez M."/>
        </authorList>
    </citation>
    <scope>NUCLEOTIDE SEQUENCE [LARGE SCALE GENOMIC DNA]</scope>
    <source>
        <strain evidence="4">MED-G167</strain>
    </source>
</reference>
<name>A0A520M9S0_9GAMM</name>
<dbReference type="GO" id="GO:0006744">
    <property type="term" value="P:ubiquinone biosynthetic process"/>
    <property type="evidence" value="ECO:0007669"/>
    <property type="project" value="UniProtKB-KW"/>
</dbReference>
<dbReference type="AlphaFoldDB" id="A0A520M9S0"/>
<protein>
    <submittedName>
        <fullName evidence="4">Chorismate lyase</fullName>
    </submittedName>
</protein>
<evidence type="ECO:0000313" key="5">
    <source>
        <dbReference type="Proteomes" id="UP000318359"/>
    </source>
</evidence>
<dbReference type="SUPFAM" id="SSF64288">
    <property type="entry name" value="Chorismate lyase-like"/>
    <property type="match status" value="1"/>
</dbReference>
<dbReference type="GO" id="GO:0005829">
    <property type="term" value="C:cytosol"/>
    <property type="evidence" value="ECO:0007669"/>
    <property type="project" value="TreeGrafter"/>
</dbReference>
<proteinExistence type="predicted"/>
<dbReference type="PANTHER" id="PTHR38683">
    <property type="entry name" value="CHORISMATE PYRUVATE-LYASE"/>
    <property type="match status" value="1"/>
</dbReference>
<keyword evidence="2" id="KW-0831">Ubiquinone biosynthesis</keyword>
<keyword evidence="1" id="KW-0963">Cytoplasm</keyword>
<dbReference type="Gene3D" id="3.40.1410.10">
    <property type="entry name" value="Chorismate lyase-like"/>
    <property type="match status" value="1"/>
</dbReference>
<dbReference type="InterPro" id="IPR028978">
    <property type="entry name" value="Chorismate_lyase_/UTRA_dom_sf"/>
</dbReference>
<dbReference type="GO" id="GO:0008813">
    <property type="term" value="F:chorismate lyase activity"/>
    <property type="evidence" value="ECO:0007669"/>
    <property type="project" value="InterPro"/>
</dbReference>
<comment type="caution">
    <text evidence="4">The sequence shown here is derived from an EMBL/GenBank/DDBJ whole genome shotgun (WGS) entry which is preliminary data.</text>
</comment>
<dbReference type="InterPro" id="IPR007440">
    <property type="entry name" value="Chorismate--pyruvate_lyase"/>
</dbReference>
<accession>A0A520M9S0</accession>
<dbReference type="EMBL" id="SHBM01000020">
    <property type="protein sequence ID" value="RZO17948.1"/>
    <property type="molecule type" value="Genomic_DNA"/>
</dbReference>
<gene>
    <name evidence="4" type="ORF">EVB00_01805</name>
</gene>
<organism evidence="4 5">
    <name type="scientific">SAR86 cluster bacterium</name>
    <dbReference type="NCBI Taxonomy" id="2030880"/>
    <lineage>
        <taxon>Bacteria</taxon>
        <taxon>Pseudomonadati</taxon>
        <taxon>Pseudomonadota</taxon>
        <taxon>Gammaproteobacteria</taxon>
        <taxon>SAR86 cluster</taxon>
    </lineage>
</organism>
<evidence type="ECO:0000256" key="3">
    <source>
        <dbReference type="ARBA" id="ARBA00023239"/>
    </source>
</evidence>
<evidence type="ECO:0000256" key="2">
    <source>
        <dbReference type="ARBA" id="ARBA00022688"/>
    </source>
</evidence>
<sequence>MKLSQNSSWSCFEAIKAEISNDQIKSWLLEEGPITKRIKSKASFRLELIQDEFSKVKDSEKKFINTDAKRIKAREVLLYGDNIPMVFARTIIPNPTIEKGLTDLGKLGTRPLGDILFEKNIFTKEEVVYASFKDHNHIYWGRKARYSVKGLPFSVMEVFLIK</sequence>